<dbReference type="InterPro" id="IPR016158">
    <property type="entry name" value="Cullin_homology"/>
</dbReference>
<dbReference type="GO" id="GO:0031461">
    <property type="term" value="C:cullin-RING ubiquitin ligase complex"/>
    <property type="evidence" value="ECO:0007669"/>
    <property type="project" value="InterPro"/>
</dbReference>
<dbReference type="PANTHER" id="PTHR11932">
    <property type="entry name" value="CULLIN"/>
    <property type="match status" value="1"/>
</dbReference>
<dbReference type="InterPro" id="IPR019559">
    <property type="entry name" value="Cullin_neddylation_domain"/>
</dbReference>
<dbReference type="InterPro" id="IPR016157">
    <property type="entry name" value="Cullin_CS"/>
</dbReference>
<sequence length="762" mass="89183">MTEWEAIKRAKLDNTTGQSMTTANAGFIPLPFSRYLSNSFQHSQKHPILSDSKLVVYDLKVDRPDLPTEFEEAAWNRLKAAIHAIQNNEPSSESLEVLYQLCEDLCQYDKAEALYHHLYEECRRYIEIRFQELTSNTKEGNEYLHDVHLLWKSYCKQMTQIRCLFLYLDRTYIASTTKTGSMWNMAMDLFRENFNRYQGVWHKVLNIILDMIRMERIGQAVDELFLQSNIRMLMDLNLYHSAFEQQLLIQTQQFYDQEGDRLLESINIFDYLEHVSTRVHQESILRVKSYFDKSTKSQLQSIVEKELLTKRVESILTKCNIDHFQDGDYDKFSLLYRLLQKVDKLEICAKYFTTYVKTKGSAILCDKTNIQDKINMISAFDSQNDEVVDHSFEGDEQFVDGLKDGTDYFINLRENNTIKLLAKYTDQILRSPVVDQDLLEKAMFLFRQLQCKDEFEVIYKRDLAKRLLLNISHKSAEKMMLSKMKIECGAGYTGKMEGMVKDIEKSGELMKEFHEYNMDTEPTLNINVNLLTYGFWPSYIPINVNLPSTFHQAQEMYNKFYQTKFEKRVLTWQNALSICDITANYPNGTKQITLTLLQTIVLLLFNDTTRQSYSFTDILNYSQLDELELRRTLVSLSCREYKLLQKHPQGDDIKPTDVFSFNHEFYTDKDQLSMTTATLSEVIEKNSRLDTTVLFAKDQQIDAVIVRIMKSRTTASHGSLLNEVTGVVRFPVTAQEIKKRIEVLIDKEYLERGPDDSYSYLA</sequence>
<evidence type="ECO:0000256" key="2">
    <source>
        <dbReference type="ARBA" id="ARBA00022843"/>
    </source>
</evidence>
<gene>
    <name evidence="6" type="ORF">HMPREF1544_02472</name>
</gene>
<dbReference type="PROSITE" id="PS50069">
    <property type="entry name" value="CULLIN_2"/>
    <property type="match status" value="1"/>
</dbReference>
<name>S2JQD8_MUCC1</name>
<dbReference type="FunFam" id="1.20.1310.10:FF:000035">
    <property type="entry name" value="Ubiquitin ligase subunit CulD, putative"/>
    <property type="match status" value="1"/>
</dbReference>
<keyword evidence="2" id="KW-0832">Ubl conjugation</keyword>
<dbReference type="GO" id="GO:0031625">
    <property type="term" value="F:ubiquitin protein ligase binding"/>
    <property type="evidence" value="ECO:0007669"/>
    <property type="project" value="InterPro"/>
</dbReference>
<dbReference type="STRING" id="1220926.S2JQD8"/>
<feature type="domain" description="Cullin family profile" evidence="5">
    <location>
        <begin position="416"/>
        <end position="637"/>
    </location>
</feature>
<evidence type="ECO:0000256" key="1">
    <source>
        <dbReference type="ARBA" id="ARBA00006019"/>
    </source>
</evidence>
<evidence type="ECO:0000256" key="4">
    <source>
        <dbReference type="RuleBase" id="RU003829"/>
    </source>
</evidence>
<dbReference type="FunFam" id="1.20.1310.10:FF:000001">
    <property type="entry name" value="Cullin 3"/>
    <property type="match status" value="1"/>
</dbReference>
<evidence type="ECO:0000259" key="5">
    <source>
        <dbReference type="PROSITE" id="PS50069"/>
    </source>
</evidence>
<dbReference type="PROSITE" id="PS01256">
    <property type="entry name" value="CULLIN_1"/>
    <property type="match status" value="1"/>
</dbReference>
<dbReference type="InterPro" id="IPR016159">
    <property type="entry name" value="Cullin_repeat-like_dom_sf"/>
</dbReference>
<dbReference type="SMART" id="SM00884">
    <property type="entry name" value="Cullin_Nedd8"/>
    <property type="match status" value="1"/>
</dbReference>
<dbReference type="VEuPathDB" id="FungiDB:HMPREF1544_02472"/>
<dbReference type="EMBL" id="KE123917">
    <property type="protein sequence ID" value="EPB90727.1"/>
    <property type="molecule type" value="Genomic_DNA"/>
</dbReference>
<protein>
    <recommendedName>
        <fullName evidence="5">Cullin family profile domain-containing protein</fullName>
    </recommendedName>
</protein>
<dbReference type="Pfam" id="PF00888">
    <property type="entry name" value="Cullin"/>
    <property type="match status" value="1"/>
</dbReference>
<comment type="similarity">
    <text evidence="1 3 4">Belongs to the cullin family.</text>
</comment>
<dbReference type="GO" id="GO:0006511">
    <property type="term" value="P:ubiquitin-dependent protein catabolic process"/>
    <property type="evidence" value="ECO:0007669"/>
    <property type="project" value="InterPro"/>
</dbReference>
<dbReference type="Gene3D" id="3.30.230.130">
    <property type="entry name" value="Cullin, Chain C, Domain 2"/>
    <property type="match status" value="1"/>
</dbReference>
<accession>S2JQD8</accession>
<dbReference type="OrthoDB" id="27073at2759"/>
<dbReference type="OMA" id="FWPSYIP"/>
<dbReference type="eggNOG" id="KOG2167">
    <property type="taxonomic scope" value="Eukaryota"/>
</dbReference>
<evidence type="ECO:0000313" key="6">
    <source>
        <dbReference type="EMBL" id="EPB90727.1"/>
    </source>
</evidence>
<dbReference type="AlphaFoldDB" id="S2JQD8"/>
<reference evidence="7" key="1">
    <citation type="submission" date="2013-05" db="EMBL/GenBank/DDBJ databases">
        <title>The Genome sequence of Mucor circinelloides f. circinelloides 1006PhL.</title>
        <authorList>
            <consortium name="The Broad Institute Genomics Platform"/>
            <person name="Cuomo C."/>
            <person name="Earl A."/>
            <person name="Findley K."/>
            <person name="Lee S.C."/>
            <person name="Walker B."/>
            <person name="Young S."/>
            <person name="Zeng Q."/>
            <person name="Gargeya S."/>
            <person name="Fitzgerald M."/>
            <person name="Haas B."/>
            <person name="Abouelleil A."/>
            <person name="Allen A.W."/>
            <person name="Alvarado L."/>
            <person name="Arachchi H.M."/>
            <person name="Berlin A.M."/>
            <person name="Chapman S.B."/>
            <person name="Gainer-Dewar J."/>
            <person name="Goldberg J."/>
            <person name="Griggs A."/>
            <person name="Gujja S."/>
            <person name="Hansen M."/>
            <person name="Howarth C."/>
            <person name="Imamovic A."/>
            <person name="Ireland A."/>
            <person name="Larimer J."/>
            <person name="McCowan C."/>
            <person name="Murphy C."/>
            <person name="Pearson M."/>
            <person name="Poon T.W."/>
            <person name="Priest M."/>
            <person name="Roberts A."/>
            <person name="Saif S."/>
            <person name="Shea T."/>
            <person name="Sisk P."/>
            <person name="Sykes S."/>
            <person name="Wortman J."/>
            <person name="Nusbaum C."/>
            <person name="Birren B."/>
        </authorList>
    </citation>
    <scope>NUCLEOTIDE SEQUENCE [LARGE SCALE GENOMIC DNA]</scope>
    <source>
        <strain evidence="7">1006PhL</strain>
    </source>
</reference>
<dbReference type="InterPro" id="IPR059120">
    <property type="entry name" value="Cullin-like_AB"/>
</dbReference>
<dbReference type="InterPro" id="IPR036390">
    <property type="entry name" value="WH_DNA-bd_sf"/>
</dbReference>
<dbReference type="Gene3D" id="1.20.1310.10">
    <property type="entry name" value="Cullin Repeats"/>
    <property type="match status" value="4"/>
</dbReference>
<organism evidence="6 7">
    <name type="scientific">Mucor circinelloides f. circinelloides (strain 1006PhL)</name>
    <name type="common">Mucormycosis agent</name>
    <name type="synonym">Calyptromyces circinelloides</name>
    <dbReference type="NCBI Taxonomy" id="1220926"/>
    <lineage>
        <taxon>Eukaryota</taxon>
        <taxon>Fungi</taxon>
        <taxon>Fungi incertae sedis</taxon>
        <taxon>Mucoromycota</taxon>
        <taxon>Mucoromycotina</taxon>
        <taxon>Mucoromycetes</taxon>
        <taxon>Mucorales</taxon>
        <taxon>Mucorineae</taxon>
        <taxon>Mucoraceae</taxon>
        <taxon>Mucor</taxon>
    </lineage>
</organism>
<dbReference type="SUPFAM" id="SSF46785">
    <property type="entry name" value="Winged helix' DNA-binding domain"/>
    <property type="match status" value="1"/>
</dbReference>
<dbReference type="Gene3D" id="1.10.10.10">
    <property type="entry name" value="Winged helix-like DNA-binding domain superfamily/Winged helix DNA-binding domain"/>
    <property type="match status" value="1"/>
</dbReference>
<evidence type="ECO:0000256" key="3">
    <source>
        <dbReference type="PROSITE-ProRule" id="PRU00330"/>
    </source>
</evidence>
<keyword evidence="7" id="KW-1185">Reference proteome</keyword>
<dbReference type="InterPro" id="IPR036317">
    <property type="entry name" value="Cullin_homology_sf"/>
</dbReference>
<proteinExistence type="inferred from homology"/>
<dbReference type="Pfam" id="PF10557">
    <property type="entry name" value="Cullin_Nedd8"/>
    <property type="match status" value="1"/>
</dbReference>
<evidence type="ECO:0000313" key="7">
    <source>
        <dbReference type="Proteomes" id="UP000014254"/>
    </source>
</evidence>
<dbReference type="InParanoid" id="S2JQD8"/>
<dbReference type="InterPro" id="IPR045093">
    <property type="entry name" value="Cullin"/>
</dbReference>
<dbReference type="InterPro" id="IPR001373">
    <property type="entry name" value="Cullin_N"/>
</dbReference>
<dbReference type="SUPFAM" id="SSF74788">
    <property type="entry name" value="Cullin repeat-like"/>
    <property type="match status" value="1"/>
</dbReference>
<dbReference type="Proteomes" id="UP000014254">
    <property type="component" value="Unassembled WGS sequence"/>
</dbReference>
<dbReference type="InterPro" id="IPR036388">
    <property type="entry name" value="WH-like_DNA-bd_sf"/>
</dbReference>
<dbReference type="Pfam" id="PF26557">
    <property type="entry name" value="Cullin_AB"/>
    <property type="match status" value="1"/>
</dbReference>
<dbReference type="SMART" id="SM00182">
    <property type="entry name" value="CULLIN"/>
    <property type="match status" value="1"/>
</dbReference>
<dbReference type="SUPFAM" id="SSF75632">
    <property type="entry name" value="Cullin homology domain"/>
    <property type="match status" value="1"/>
</dbReference>